<dbReference type="Proteomes" id="UP001206925">
    <property type="component" value="Unassembled WGS sequence"/>
</dbReference>
<dbReference type="EMBL" id="JAMZMK010000017">
    <property type="protein sequence ID" value="KAI7758209.1"/>
    <property type="molecule type" value="Genomic_DNA"/>
</dbReference>
<evidence type="ECO:0000313" key="2">
    <source>
        <dbReference type="Proteomes" id="UP001206925"/>
    </source>
</evidence>
<comment type="caution">
    <text evidence="1">The sequence shown here is derived from an EMBL/GenBank/DDBJ whole genome shotgun (WGS) entry which is preliminary data.</text>
</comment>
<sequence length="27" mass="3211">MKEFFLHLFSYQTTGRVGSGRVFKFNL</sequence>
<keyword evidence="2" id="KW-1185">Reference proteome</keyword>
<protein>
    <submittedName>
        <fullName evidence="1">Uncharacterized protein</fullName>
    </submittedName>
</protein>
<name>A0AAD5DET7_AMBAR</name>
<accession>A0AAD5DET7</accession>
<proteinExistence type="predicted"/>
<dbReference type="AlphaFoldDB" id="A0AAD5DET7"/>
<reference evidence="1" key="1">
    <citation type="submission" date="2022-06" db="EMBL/GenBank/DDBJ databases">
        <title>Uncovering the hologenomic basis of an extraordinary plant invasion.</title>
        <authorList>
            <person name="Bieker V.C."/>
            <person name="Martin M.D."/>
            <person name="Gilbert T."/>
            <person name="Hodgins K."/>
            <person name="Battlay P."/>
            <person name="Petersen B."/>
            <person name="Wilson J."/>
        </authorList>
    </citation>
    <scope>NUCLEOTIDE SEQUENCE</scope>
    <source>
        <strain evidence="1">AA19_3_7</strain>
        <tissue evidence="1">Leaf</tissue>
    </source>
</reference>
<organism evidence="1 2">
    <name type="scientific">Ambrosia artemisiifolia</name>
    <name type="common">Common ragweed</name>
    <dbReference type="NCBI Taxonomy" id="4212"/>
    <lineage>
        <taxon>Eukaryota</taxon>
        <taxon>Viridiplantae</taxon>
        <taxon>Streptophyta</taxon>
        <taxon>Embryophyta</taxon>
        <taxon>Tracheophyta</taxon>
        <taxon>Spermatophyta</taxon>
        <taxon>Magnoliopsida</taxon>
        <taxon>eudicotyledons</taxon>
        <taxon>Gunneridae</taxon>
        <taxon>Pentapetalae</taxon>
        <taxon>asterids</taxon>
        <taxon>campanulids</taxon>
        <taxon>Asterales</taxon>
        <taxon>Asteraceae</taxon>
        <taxon>Asteroideae</taxon>
        <taxon>Heliantheae alliance</taxon>
        <taxon>Heliantheae</taxon>
        <taxon>Ambrosia</taxon>
    </lineage>
</organism>
<gene>
    <name evidence="1" type="ORF">M8C21_027674</name>
</gene>
<evidence type="ECO:0000313" key="1">
    <source>
        <dbReference type="EMBL" id="KAI7758209.1"/>
    </source>
</evidence>